<dbReference type="EMBL" id="RXNR01000132">
    <property type="protein sequence ID" value="RTQ86126.1"/>
    <property type="molecule type" value="Genomic_DNA"/>
</dbReference>
<comment type="caution">
    <text evidence="2">The sequence shown here is derived from an EMBL/GenBank/DDBJ whole genome shotgun (WGS) entry which is preliminary data.</text>
</comment>
<name>A0A3S0QMF1_9BACI</name>
<protein>
    <submittedName>
        <fullName evidence="2">Uncharacterized protein</fullName>
    </submittedName>
</protein>
<accession>A0A3S0QMF1</accession>
<evidence type="ECO:0000313" key="3">
    <source>
        <dbReference type="Proteomes" id="UP000276349"/>
    </source>
</evidence>
<feature type="transmembrane region" description="Helical" evidence="1">
    <location>
        <begin position="206"/>
        <end position="226"/>
    </location>
</feature>
<evidence type="ECO:0000313" key="2">
    <source>
        <dbReference type="EMBL" id="RTQ86126.1"/>
    </source>
</evidence>
<keyword evidence="1" id="KW-0472">Membrane</keyword>
<keyword evidence="1" id="KW-1133">Transmembrane helix</keyword>
<keyword evidence="3" id="KW-1185">Reference proteome</keyword>
<reference evidence="2 3" key="1">
    <citation type="submission" date="2018-12" db="EMBL/GenBank/DDBJ databases">
        <authorList>
            <person name="Yu L."/>
        </authorList>
    </citation>
    <scope>NUCLEOTIDE SEQUENCE [LARGE SCALE GENOMIC DNA]</scope>
    <source>
        <strain evidence="2 3">S5H2222</strain>
    </source>
</reference>
<dbReference type="AlphaFoldDB" id="A0A3S0QMF1"/>
<organism evidence="2 3">
    <name type="scientific">Lysinibacillus telephonicus</name>
    <dbReference type="NCBI Taxonomy" id="1714840"/>
    <lineage>
        <taxon>Bacteria</taxon>
        <taxon>Bacillati</taxon>
        <taxon>Bacillota</taxon>
        <taxon>Bacilli</taxon>
        <taxon>Bacillales</taxon>
        <taxon>Bacillaceae</taxon>
        <taxon>Lysinibacillus</taxon>
    </lineage>
</organism>
<proteinExistence type="predicted"/>
<feature type="transmembrane region" description="Helical" evidence="1">
    <location>
        <begin position="174"/>
        <end position="194"/>
    </location>
</feature>
<feature type="transmembrane region" description="Helical" evidence="1">
    <location>
        <begin position="43"/>
        <end position="65"/>
    </location>
</feature>
<keyword evidence="1" id="KW-0812">Transmembrane</keyword>
<dbReference type="Proteomes" id="UP000276349">
    <property type="component" value="Unassembled WGS sequence"/>
</dbReference>
<dbReference type="OrthoDB" id="9816425at2"/>
<gene>
    <name evidence="2" type="ORF">EKG35_20370</name>
</gene>
<evidence type="ECO:0000256" key="1">
    <source>
        <dbReference type="SAM" id="Phobius"/>
    </source>
</evidence>
<sequence length="233" mass="27290">MKYTEGKNEQEAINIAIERFGGEQEIRSIVGQLFKAQKTFAKWVLYLSMAIILFTVFAFGFIWSYEEENANENSIVATQISEILNDKNNITEEMEKEISSLIKDTDQISKIEIYNVSDVDNVNQVIDYVSDTKPDYRYEQKVWNPKWLQADFFPYANWDKKWYVGMETRQISDWMAIILFSGIAIYITLFTIWATINSYHHRRLNIGWIIAFTLLNVIGYLIYVLVGKRKIAA</sequence>